<dbReference type="InterPro" id="IPR038770">
    <property type="entry name" value="Na+/solute_symporter_sf"/>
</dbReference>
<feature type="transmembrane region" description="Helical" evidence="8">
    <location>
        <begin position="87"/>
        <end position="106"/>
    </location>
</feature>
<keyword evidence="7 8" id="KW-0472">Membrane</keyword>
<evidence type="ECO:0000313" key="10">
    <source>
        <dbReference type="Proteomes" id="UP001465331"/>
    </source>
</evidence>
<dbReference type="RefSeq" id="WP_352886539.1">
    <property type="nucleotide sequence ID" value="NZ_JBEPIJ010000001.1"/>
</dbReference>
<keyword evidence="3" id="KW-0813">Transport</keyword>
<feature type="transmembrane region" description="Helical" evidence="8">
    <location>
        <begin position="245"/>
        <end position="266"/>
    </location>
</feature>
<comment type="caution">
    <text evidence="9">The sequence shown here is derived from an EMBL/GenBank/DDBJ whole genome shotgun (WGS) entry which is preliminary data.</text>
</comment>
<evidence type="ECO:0000256" key="4">
    <source>
        <dbReference type="ARBA" id="ARBA00022475"/>
    </source>
</evidence>
<dbReference type="Gene3D" id="1.20.1530.20">
    <property type="match status" value="1"/>
</dbReference>
<evidence type="ECO:0000256" key="8">
    <source>
        <dbReference type="SAM" id="Phobius"/>
    </source>
</evidence>
<feature type="transmembrane region" description="Helical" evidence="8">
    <location>
        <begin position="186"/>
        <end position="206"/>
    </location>
</feature>
<evidence type="ECO:0000256" key="7">
    <source>
        <dbReference type="ARBA" id="ARBA00023136"/>
    </source>
</evidence>
<reference evidence="9 10" key="1">
    <citation type="submission" date="2024-06" db="EMBL/GenBank/DDBJ databases">
        <authorList>
            <person name="Li Z."/>
            <person name="Jiang Y."/>
        </authorList>
    </citation>
    <scope>NUCLEOTIDE SEQUENCE [LARGE SCALE GENOMIC DNA]</scope>
    <source>
        <strain evidence="9 10">HSW-8</strain>
    </source>
</reference>
<keyword evidence="6 8" id="KW-1133">Transmembrane helix</keyword>
<feature type="transmembrane region" description="Helical" evidence="8">
    <location>
        <begin position="278"/>
        <end position="297"/>
    </location>
</feature>
<evidence type="ECO:0000256" key="6">
    <source>
        <dbReference type="ARBA" id="ARBA00022989"/>
    </source>
</evidence>
<comment type="similarity">
    <text evidence="2">Belongs to the auxin efflux carrier (TC 2.A.69) family.</text>
</comment>
<name>A0ABV2A5Q3_9GAMM</name>
<dbReference type="PANTHER" id="PTHR36838">
    <property type="entry name" value="AUXIN EFFLUX CARRIER FAMILY PROTEIN"/>
    <property type="match status" value="1"/>
</dbReference>
<dbReference type="InterPro" id="IPR004776">
    <property type="entry name" value="Mem_transp_PIN-like"/>
</dbReference>
<evidence type="ECO:0000256" key="1">
    <source>
        <dbReference type="ARBA" id="ARBA00004651"/>
    </source>
</evidence>
<evidence type="ECO:0000313" key="9">
    <source>
        <dbReference type="EMBL" id="MES0872577.1"/>
    </source>
</evidence>
<gene>
    <name evidence="9" type="ORF">ABSH63_00925</name>
</gene>
<evidence type="ECO:0000256" key="2">
    <source>
        <dbReference type="ARBA" id="ARBA00010145"/>
    </source>
</evidence>
<proteinExistence type="inferred from homology"/>
<sequence>MAAFALLLGCLTLGVLVARLARPPLGLAQGLNWWVINIALPALILDVVPRLRFDGQFWFLVVSQWLVFAGAFVLFRTLGAHLGWSRGRIGALTLVCGLGNTSFMGYPLLEALRGREGLALGVVADQLGCFVMLAVGGTLVAALYSGAQTHPRAIARRVLLFPAFVALLAGVLVGRFGGWPLLIEDILHRIGGTLVPLALFSVGLRLRLRLERGQTLPLLLGLGWKLLLAPLVVLLLGWAAGVGGLTLSIGVLQAAMAPMISAAILADQHQLDPSLANSVLGAGILLSLATVPLWSLVLV</sequence>
<dbReference type="Proteomes" id="UP001465331">
    <property type="component" value="Unassembled WGS sequence"/>
</dbReference>
<keyword evidence="4" id="KW-1003">Cell membrane</keyword>
<feature type="transmembrane region" description="Helical" evidence="8">
    <location>
        <begin position="158"/>
        <end position="180"/>
    </location>
</feature>
<feature type="transmembrane region" description="Helical" evidence="8">
    <location>
        <begin position="118"/>
        <end position="146"/>
    </location>
</feature>
<keyword evidence="10" id="KW-1185">Reference proteome</keyword>
<comment type="subcellular location">
    <subcellularLocation>
        <location evidence="1">Cell membrane</location>
        <topology evidence="1">Multi-pass membrane protein</topology>
    </subcellularLocation>
</comment>
<dbReference type="Pfam" id="PF03547">
    <property type="entry name" value="Mem_trans"/>
    <property type="match status" value="1"/>
</dbReference>
<evidence type="ECO:0000256" key="3">
    <source>
        <dbReference type="ARBA" id="ARBA00022448"/>
    </source>
</evidence>
<dbReference type="EMBL" id="JBEPIJ010000001">
    <property type="protein sequence ID" value="MES0872577.1"/>
    <property type="molecule type" value="Genomic_DNA"/>
</dbReference>
<feature type="transmembrane region" description="Helical" evidence="8">
    <location>
        <begin position="218"/>
        <end position="239"/>
    </location>
</feature>
<keyword evidence="5 8" id="KW-0812">Transmembrane</keyword>
<dbReference type="PANTHER" id="PTHR36838:SF1">
    <property type="entry name" value="SLR1864 PROTEIN"/>
    <property type="match status" value="1"/>
</dbReference>
<organism evidence="9 10">
    <name type="scientific">Sinimarinibacterium thermocellulolyticum</name>
    <dbReference type="NCBI Taxonomy" id="3170016"/>
    <lineage>
        <taxon>Bacteria</taxon>
        <taxon>Pseudomonadati</taxon>
        <taxon>Pseudomonadota</taxon>
        <taxon>Gammaproteobacteria</taxon>
        <taxon>Nevskiales</taxon>
        <taxon>Nevskiaceae</taxon>
        <taxon>Sinimarinibacterium</taxon>
    </lineage>
</organism>
<protein>
    <submittedName>
        <fullName evidence="9">AEC family transporter</fullName>
    </submittedName>
</protein>
<evidence type="ECO:0000256" key="5">
    <source>
        <dbReference type="ARBA" id="ARBA00022692"/>
    </source>
</evidence>
<accession>A0ABV2A5Q3</accession>
<feature type="transmembrane region" description="Helical" evidence="8">
    <location>
        <begin position="57"/>
        <end position="75"/>
    </location>
</feature>